<dbReference type="RefSeq" id="WP_019620137.1">
    <property type="nucleotide sequence ID" value="NZ_AP014545.1"/>
</dbReference>
<feature type="domain" description="Metallo-beta-lactamase" evidence="1">
    <location>
        <begin position="23"/>
        <end position="180"/>
    </location>
</feature>
<dbReference type="Pfam" id="PF14597">
    <property type="entry name" value="Lactamase_B_5"/>
    <property type="match status" value="1"/>
</dbReference>
<organism evidence="2 3">
    <name type="scientific">Amphritea japonica ATCC BAA-1530</name>
    <dbReference type="NCBI Taxonomy" id="1278309"/>
    <lineage>
        <taxon>Bacteria</taxon>
        <taxon>Pseudomonadati</taxon>
        <taxon>Pseudomonadota</taxon>
        <taxon>Gammaproteobacteria</taxon>
        <taxon>Oceanospirillales</taxon>
        <taxon>Oceanospirillaceae</taxon>
        <taxon>Amphritea</taxon>
    </lineage>
</organism>
<dbReference type="EMBL" id="AP014545">
    <property type="protein sequence ID" value="BBB27059.1"/>
    <property type="molecule type" value="Genomic_DNA"/>
</dbReference>
<dbReference type="KEGG" id="ajp:AMJAP_2470"/>
<evidence type="ECO:0000313" key="3">
    <source>
        <dbReference type="Proteomes" id="UP000595663"/>
    </source>
</evidence>
<keyword evidence="3" id="KW-1185">Reference proteome</keyword>
<dbReference type="Proteomes" id="UP000595663">
    <property type="component" value="Chromosome"/>
</dbReference>
<gene>
    <name evidence="2" type="ORF">AMJAP_2470</name>
</gene>
<evidence type="ECO:0000259" key="1">
    <source>
        <dbReference type="SMART" id="SM00849"/>
    </source>
</evidence>
<dbReference type="SUPFAM" id="SSF56281">
    <property type="entry name" value="Metallo-hydrolase/oxidoreductase"/>
    <property type="match status" value="1"/>
</dbReference>
<protein>
    <submittedName>
        <fullName evidence="2">Beta-lactamase domain-containing protein</fullName>
    </submittedName>
</protein>
<proteinExistence type="predicted"/>
<dbReference type="AlphaFoldDB" id="A0A7R6ST57"/>
<reference evidence="2 3" key="1">
    <citation type="journal article" date="2008" name="Int. J. Syst. Evol. Microbiol.">
        <title>Amphritea japonica sp. nov. and Amphritea balenae sp. nov., isolated from the sediment adjacent to sperm whale carcasses off Kagoshima, Japan.</title>
        <authorList>
            <person name="Miyazaki M."/>
            <person name="Nogi Y."/>
            <person name="Fujiwara Y."/>
            <person name="Kawato M."/>
            <person name="Nagahama T."/>
            <person name="Kubokawa K."/>
            <person name="Horikoshi K."/>
        </authorList>
    </citation>
    <scope>NUCLEOTIDE SEQUENCE [LARGE SCALE GENOMIC DNA]</scope>
    <source>
        <strain evidence="2 3">ATCC BAA-1530</strain>
    </source>
</reference>
<name>A0A7R6ST57_9GAMM</name>
<accession>A0A7R6ST57</accession>
<dbReference type="InterPro" id="IPR036866">
    <property type="entry name" value="RibonucZ/Hydroxyglut_hydro"/>
</dbReference>
<dbReference type="InterPro" id="IPR001279">
    <property type="entry name" value="Metallo-B-lactamas"/>
</dbReference>
<evidence type="ECO:0000313" key="2">
    <source>
        <dbReference type="EMBL" id="BBB27059.1"/>
    </source>
</evidence>
<dbReference type="SMART" id="SM00849">
    <property type="entry name" value="Lactamase_B"/>
    <property type="match status" value="1"/>
</dbReference>
<sequence length="199" mass="21770">MKLLHKKNLFCWTQFDEDRDIDFHSYLWVRDGGNVIFDPLPLTAHDENHLKSLGSVSHIIISNSDHIRNAKVLAQQTGADIWGPAGEKASFPIPCTQWLSEGRSVIDGLDVYALNGSKTEGELAFIVEGSTLITGDLIRAHSGGKLCMIPDAKLQHLEQAKASVKRVASIKGIDAILTGDGWPVFRNGEQALSELIASL</sequence>
<dbReference type="Gene3D" id="3.60.15.10">
    <property type="entry name" value="Ribonuclease Z/Hydroxyacylglutathione hydrolase-like"/>
    <property type="match status" value="1"/>
</dbReference>
<dbReference type="OrthoDB" id="5563783at2"/>